<comment type="similarity">
    <text evidence="4 10">In the N-terminal section; belongs to the cytidine and deoxycytidylate deaminase family.</text>
</comment>
<comment type="cofactor">
    <cofactor evidence="10">
        <name>Zn(2+)</name>
        <dbReference type="ChEBI" id="CHEBI:29105"/>
    </cofactor>
    <text evidence="10">Binds 1 zinc ion.</text>
</comment>
<keyword evidence="7 10" id="KW-0479">Metal-binding</keyword>
<evidence type="ECO:0000256" key="4">
    <source>
        <dbReference type="ARBA" id="ARBA00005259"/>
    </source>
</evidence>
<dbReference type="GO" id="GO:0008835">
    <property type="term" value="F:diaminohydroxyphosphoribosylaminopyrimidine deaminase activity"/>
    <property type="evidence" value="ECO:0007669"/>
    <property type="project" value="UniProtKB-EC"/>
</dbReference>
<comment type="function">
    <text evidence="1 10">Converts 2,5-diamino-6-(ribosylamino)-4(3h)-pyrimidinone 5'-phosphate into 5-amino-6-(ribosylamino)-2,4(1h,3h)-pyrimidinedione 5'-phosphate.</text>
</comment>
<evidence type="ECO:0000256" key="1">
    <source>
        <dbReference type="ARBA" id="ARBA00002151"/>
    </source>
</evidence>
<dbReference type="EMBL" id="CP137892">
    <property type="protein sequence ID" value="WPC05430.1"/>
    <property type="molecule type" value="Genomic_DNA"/>
</dbReference>
<dbReference type="Pfam" id="PF00383">
    <property type="entry name" value="dCMP_cyt_deam_1"/>
    <property type="match status" value="1"/>
</dbReference>
<keyword evidence="8 10" id="KW-0862">Zinc</keyword>
<dbReference type="PIRSF" id="PIRSF006769">
    <property type="entry name" value="RibD"/>
    <property type="match status" value="1"/>
</dbReference>
<evidence type="ECO:0000256" key="2">
    <source>
        <dbReference type="ARBA" id="ARBA00004882"/>
    </source>
</evidence>
<dbReference type="InterPro" id="IPR016192">
    <property type="entry name" value="APOBEC/CMP_deaminase_Zn-bd"/>
</dbReference>
<evidence type="ECO:0000256" key="6">
    <source>
        <dbReference type="ARBA" id="ARBA00022619"/>
    </source>
</evidence>
<dbReference type="InterPro" id="IPR016193">
    <property type="entry name" value="Cytidine_deaminase-like"/>
</dbReference>
<evidence type="ECO:0000256" key="5">
    <source>
        <dbReference type="ARBA" id="ARBA00007417"/>
    </source>
</evidence>
<keyword evidence="10 12" id="KW-0378">Hydrolase</keyword>
<dbReference type="PROSITE" id="PS00903">
    <property type="entry name" value="CYT_DCMP_DEAMINASES_1"/>
    <property type="match status" value="1"/>
</dbReference>
<dbReference type="PROSITE" id="PS51747">
    <property type="entry name" value="CYT_DCMP_DEAMINASES_2"/>
    <property type="match status" value="1"/>
</dbReference>
<evidence type="ECO:0000256" key="9">
    <source>
        <dbReference type="ARBA" id="ARBA00023268"/>
    </source>
</evidence>
<dbReference type="RefSeq" id="WP_318644628.1">
    <property type="nucleotide sequence ID" value="NZ_CP137892.1"/>
</dbReference>
<comment type="pathway">
    <text evidence="2 10">Cofactor biosynthesis; riboflavin biosynthesis; 5-amino-6-(D-ribitylamino)uracil from GTP: step 2/4.</text>
</comment>
<comment type="similarity">
    <text evidence="5 10">In the C-terminal section; belongs to the HTP reductase family.</text>
</comment>
<dbReference type="EC" id="1.1.1.193" evidence="10"/>
<protein>
    <recommendedName>
        <fullName evidence="10">Riboflavin biosynthesis protein RibD</fullName>
    </recommendedName>
    <domain>
        <recommendedName>
            <fullName evidence="10">Diaminohydroxyphosphoribosylaminopyrimidine deaminase</fullName>
            <shortName evidence="10">DRAP deaminase</shortName>
            <ecNumber evidence="10">3.5.4.26</ecNumber>
        </recommendedName>
        <alternativeName>
            <fullName evidence="10">Riboflavin-specific deaminase</fullName>
        </alternativeName>
    </domain>
    <domain>
        <recommendedName>
            <fullName evidence="10">5-amino-6-(5-phosphoribosylamino)uracil reductase</fullName>
            <ecNumber evidence="10">1.1.1.193</ecNumber>
        </recommendedName>
        <alternativeName>
            <fullName evidence="10">HTP reductase</fullName>
        </alternativeName>
    </domain>
</protein>
<dbReference type="EC" id="3.5.4.26" evidence="10"/>
<dbReference type="GO" id="GO:0008703">
    <property type="term" value="F:5-amino-6-(5-phosphoribosylamino)uracil reductase activity"/>
    <property type="evidence" value="ECO:0007669"/>
    <property type="project" value="UniProtKB-EC"/>
</dbReference>
<sequence length="360" mass="38000">MTGFSEVDRRHMARALALAARGRGSTWPNPRVGCVIAQGERVVGEGWHRRAGGPHAEVFALAQAGGAARGATAYVTLEPCSHVGRTPACHLALIVAGIARVVVAHEDPFERVNGRGIAGLQAAGIRVERGLLAEAAAELNLGFLSSMRRARPWLRLCLSLDADGRLGRAAWADLSEPWADLQQWRARSAAILVGSGSVLADDPELSVLPATAEALPPVRVVLDGRARVPARARVFDRRAPTLHVLGERPGTSVEHGHECLVLGEAGTPIPLPALLCELSRRGLHEVQAETGPRLSQALLQAELVDELLIYLAAPAAAGAQAPTRLPANASPGPGFRVHEVQPVGRSLRLCLRRAQGSAAS</sequence>
<evidence type="ECO:0000259" key="11">
    <source>
        <dbReference type="PROSITE" id="PS51747"/>
    </source>
</evidence>
<name>A0ABZ0PW66_9PSED</name>
<dbReference type="NCBIfam" id="TIGR00326">
    <property type="entry name" value="eubact_ribD"/>
    <property type="match status" value="1"/>
</dbReference>
<dbReference type="SUPFAM" id="SSF53927">
    <property type="entry name" value="Cytidine deaminase-like"/>
    <property type="match status" value="1"/>
</dbReference>
<evidence type="ECO:0000256" key="7">
    <source>
        <dbReference type="ARBA" id="ARBA00022723"/>
    </source>
</evidence>
<dbReference type="PANTHER" id="PTHR11079:SF162">
    <property type="entry name" value="RIBOFLAVIN BIOSYNTHESIS PROTEIN PYRD, CHLOROPLASTIC"/>
    <property type="match status" value="1"/>
</dbReference>
<reference evidence="12 13" key="1">
    <citation type="submission" date="2023-11" db="EMBL/GenBank/DDBJ databases">
        <title>Complete genome of Pseudomonas benzenivorans BA3361.</title>
        <authorList>
            <person name="Shin S.Y."/>
            <person name="Song J."/>
            <person name="Kang H."/>
        </authorList>
    </citation>
    <scope>NUCLEOTIDE SEQUENCE [LARGE SCALE GENOMIC DNA]</scope>
    <source>
        <strain evidence="12 13">HNIBRBA3361</strain>
    </source>
</reference>
<dbReference type="Gene3D" id="3.40.430.10">
    <property type="entry name" value="Dihydrofolate Reductase, subunit A"/>
    <property type="match status" value="1"/>
</dbReference>
<dbReference type="InterPro" id="IPR024072">
    <property type="entry name" value="DHFR-like_dom_sf"/>
</dbReference>
<dbReference type="PANTHER" id="PTHR11079">
    <property type="entry name" value="CYTOSINE DEAMINASE FAMILY MEMBER"/>
    <property type="match status" value="1"/>
</dbReference>
<evidence type="ECO:0000313" key="12">
    <source>
        <dbReference type="EMBL" id="WPC05430.1"/>
    </source>
</evidence>
<evidence type="ECO:0000313" key="13">
    <source>
        <dbReference type="Proteomes" id="UP001305928"/>
    </source>
</evidence>
<dbReference type="InterPro" id="IPR004794">
    <property type="entry name" value="Eubact_RibD"/>
</dbReference>
<gene>
    <name evidence="12" type="primary">ribD</name>
    <name evidence="12" type="ORF">SBP02_01365</name>
</gene>
<evidence type="ECO:0000256" key="8">
    <source>
        <dbReference type="ARBA" id="ARBA00022833"/>
    </source>
</evidence>
<feature type="domain" description="CMP/dCMP-type deaminase" evidence="11">
    <location>
        <begin position="6"/>
        <end position="128"/>
    </location>
</feature>
<evidence type="ECO:0000256" key="3">
    <source>
        <dbReference type="ARBA" id="ARBA00004910"/>
    </source>
</evidence>
<dbReference type="Pfam" id="PF01872">
    <property type="entry name" value="RibD_C"/>
    <property type="match status" value="1"/>
</dbReference>
<keyword evidence="10" id="KW-0521">NADP</keyword>
<keyword evidence="6 10" id="KW-0686">Riboflavin biosynthesis</keyword>
<dbReference type="InterPro" id="IPR002734">
    <property type="entry name" value="RibDG_C"/>
</dbReference>
<comment type="pathway">
    <text evidence="3 10">Cofactor biosynthesis; riboflavin biosynthesis; 5-amino-6-(D-ribitylamino)uracil from GTP: step 3/4.</text>
</comment>
<keyword evidence="13" id="KW-1185">Reference proteome</keyword>
<comment type="catalytic activity">
    <reaction evidence="10">
        <text>5-amino-6-(5-phospho-D-ribitylamino)uracil + NADP(+) = 5-amino-6-(5-phospho-D-ribosylamino)uracil + NADPH + H(+)</text>
        <dbReference type="Rhea" id="RHEA:17845"/>
        <dbReference type="ChEBI" id="CHEBI:15378"/>
        <dbReference type="ChEBI" id="CHEBI:57783"/>
        <dbReference type="ChEBI" id="CHEBI:58349"/>
        <dbReference type="ChEBI" id="CHEBI:58421"/>
        <dbReference type="ChEBI" id="CHEBI:58453"/>
        <dbReference type="EC" id="1.1.1.193"/>
    </reaction>
</comment>
<evidence type="ECO:0000256" key="10">
    <source>
        <dbReference type="PIRNR" id="PIRNR006769"/>
    </source>
</evidence>
<comment type="catalytic activity">
    <reaction evidence="10">
        <text>2,5-diamino-6-hydroxy-4-(5-phosphoribosylamino)-pyrimidine + H2O + H(+) = 5-amino-6-(5-phospho-D-ribosylamino)uracil + NH4(+)</text>
        <dbReference type="Rhea" id="RHEA:21868"/>
        <dbReference type="ChEBI" id="CHEBI:15377"/>
        <dbReference type="ChEBI" id="CHEBI:15378"/>
        <dbReference type="ChEBI" id="CHEBI:28938"/>
        <dbReference type="ChEBI" id="CHEBI:58453"/>
        <dbReference type="ChEBI" id="CHEBI:58614"/>
        <dbReference type="EC" id="3.5.4.26"/>
    </reaction>
</comment>
<dbReference type="Gene3D" id="3.40.140.10">
    <property type="entry name" value="Cytidine Deaminase, domain 2"/>
    <property type="match status" value="1"/>
</dbReference>
<keyword evidence="9" id="KW-0511">Multifunctional enzyme</keyword>
<dbReference type="Proteomes" id="UP001305928">
    <property type="component" value="Chromosome"/>
</dbReference>
<keyword evidence="10 12" id="KW-0560">Oxidoreductase</keyword>
<organism evidence="12 13">
    <name type="scientific">Pseudomonas benzenivorans</name>
    <dbReference type="NCBI Taxonomy" id="556533"/>
    <lineage>
        <taxon>Bacteria</taxon>
        <taxon>Pseudomonadati</taxon>
        <taxon>Pseudomonadota</taxon>
        <taxon>Gammaproteobacteria</taxon>
        <taxon>Pseudomonadales</taxon>
        <taxon>Pseudomonadaceae</taxon>
        <taxon>Pseudomonas</taxon>
    </lineage>
</organism>
<dbReference type="SUPFAM" id="SSF53597">
    <property type="entry name" value="Dihydrofolate reductase-like"/>
    <property type="match status" value="1"/>
</dbReference>
<accession>A0ABZ0PW66</accession>
<dbReference type="InterPro" id="IPR002125">
    <property type="entry name" value="CMP_dCMP_dom"/>
</dbReference>
<proteinExistence type="inferred from homology"/>